<dbReference type="PANTHER" id="PTHR32552:SF81">
    <property type="entry name" value="TONB-DEPENDENT OUTER MEMBRANE RECEPTOR"/>
    <property type="match status" value="1"/>
</dbReference>
<evidence type="ECO:0000256" key="1">
    <source>
        <dbReference type="ARBA" id="ARBA00004571"/>
    </source>
</evidence>
<name>A0A2G4YR39_9PROT</name>
<dbReference type="GO" id="GO:0009279">
    <property type="term" value="C:cell outer membrane"/>
    <property type="evidence" value="ECO:0007669"/>
    <property type="project" value="UniProtKB-SubCell"/>
</dbReference>
<keyword evidence="10 11" id="KW-0998">Cell outer membrane</keyword>
<evidence type="ECO:0000256" key="7">
    <source>
        <dbReference type="ARBA" id="ARBA00023065"/>
    </source>
</evidence>
<evidence type="ECO:0000313" key="16">
    <source>
        <dbReference type="Proteomes" id="UP000229730"/>
    </source>
</evidence>
<keyword evidence="13" id="KW-0732">Signal</keyword>
<dbReference type="InterPro" id="IPR000531">
    <property type="entry name" value="Beta-barrel_TonB"/>
</dbReference>
<organism evidence="15 16">
    <name type="scientific">Paremcibacter congregatus</name>
    <dbReference type="NCBI Taxonomy" id="2043170"/>
    <lineage>
        <taxon>Bacteria</taxon>
        <taxon>Pseudomonadati</taxon>
        <taxon>Pseudomonadota</taxon>
        <taxon>Alphaproteobacteria</taxon>
        <taxon>Emcibacterales</taxon>
        <taxon>Emcibacteraceae</taxon>
        <taxon>Paremcibacter</taxon>
    </lineage>
</organism>
<feature type="chain" id="PRO_5013713873" description="Secretin/TonB short N-terminal domain-containing protein" evidence="13">
    <location>
        <begin position="29"/>
        <end position="847"/>
    </location>
</feature>
<dbReference type="FunCoup" id="A0A2G4YR39">
    <property type="interactions" value="131"/>
</dbReference>
<dbReference type="InterPro" id="IPR039426">
    <property type="entry name" value="TonB-dep_rcpt-like"/>
</dbReference>
<dbReference type="GO" id="GO:0006826">
    <property type="term" value="P:iron ion transport"/>
    <property type="evidence" value="ECO:0007669"/>
    <property type="project" value="UniProtKB-KW"/>
</dbReference>
<sequence>MKMKKNYKYSLVSVLALTAAMVTVPAQATQSYEAKALEMARQPLNVALQQLSDKFDVQIASFSEDLSGKTVRKLSGTYNLQDALTVALAGSGLYYLRVDDRTIAVGTSERLSTQYQKVGFKVISSNTASDYEANLAPYQDDEKLDGVDSMLFDEIIVTASRREQNLQDVPMSVAVVRPEEFTSAGLTRLKDIVAYTPGVTVSDTAGSSVNGTITARGVAKFGNAGGTATVGIYLDTVPLTSNGPHGTGGSFAFDGLLGDIERIEFLKGPQGTLYGSTSVGGAVKYITRKPSLNEFRGHAAADLSSTKEGGFNQIYNGRISVPIVEDKLGITVAGFYEDNGGFVDRVDGAGALLQKDSDTYDRYGFSGDIYFQVSDRLSLRGRALHQKATYHGLSHIDIDAATKVPTYDKFATDFGFSNRNLKSTFYAGTIEYQFDGATLTSTTSYVESAAHTDQETVSLFGFFVPTATTIPLVDDLGIEKFSQEIQLSSDSSETWEWMLGLYYANEETFGTQSALAQPGDILVYGGQSPSDYIENAVFGNLTYYITPEFDVSVGGRLSRNQMEFTNIAPVSFFSPVADEFNSSVKDTINTWSFGLRYRPSDDLSLYARVASGYRPAFANRLVADGMGNELPRFVNADTLWSYELGAKGSMADGVLSYDIALWYIDWADFQTTINLDPAGFFGGLGNVDGGITIKGVEGSVILKPVDGLSVISNFAYTDSTLNDDEANINGTSGQQLPYVPKWTFSSRAIYDFALTADLDAHVGAGVRYEDSTRSAFTDGDGGSSNIQSDSYVVVDLSAGVNWDRFSLNLYATNLFNEYALISTASAFVSTGVPLKPRTIGARLSVDF</sequence>
<dbReference type="CDD" id="cd01347">
    <property type="entry name" value="ligand_gated_channel"/>
    <property type="match status" value="1"/>
</dbReference>
<evidence type="ECO:0000256" key="13">
    <source>
        <dbReference type="SAM" id="SignalP"/>
    </source>
</evidence>
<keyword evidence="7" id="KW-0406">Ion transport</keyword>
<evidence type="ECO:0000256" key="10">
    <source>
        <dbReference type="ARBA" id="ARBA00023237"/>
    </source>
</evidence>
<dbReference type="OrthoDB" id="9760333at2"/>
<dbReference type="InterPro" id="IPR012910">
    <property type="entry name" value="Plug_dom"/>
</dbReference>
<accession>A0A2G4YR39</accession>
<dbReference type="SUPFAM" id="SSF56935">
    <property type="entry name" value="Porins"/>
    <property type="match status" value="1"/>
</dbReference>
<dbReference type="Gene3D" id="3.55.50.30">
    <property type="match status" value="1"/>
</dbReference>
<keyword evidence="9 11" id="KW-0472">Membrane</keyword>
<dbReference type="InterPro" id="IPR036942">
    <property type="entry name" value="Beta-barrel_TonB_sf"/>
</dbReference>
<proteinExistence type="inferred from homology"/>
<evidence type="ECO:0000256" key="6">
    <source>
        <dbReference type="ARBA" id="ARBA00023004"/>
    </source>
</evidence>
<protein>
    <recommendedName>
        <fullName evidence="14">Secretin/TonB short N-terminal domain-containing protein</fullName>
    </recommendedName>
</protein>
<comment type="similarity">
    <text evidence="11 12">Belongs to the TonB-dependent receptor family.</text>
</comment>
<evidence type="ECO:0000256" key="3">
    <source>
        <dbReference type="ARBA" id="ARBA00022452"/>
    </source>
</evidence>
<dbReference type="Pfam" id="PF07715">
    <property type="entry name" value="Plug"/>
    <property type="match status" value="1"/>
</dbReference>
<evidence type="ECO:0000259" key="14">
    <source>
        <dbReference type="SMART" id="SM00965"/>
    </source>
</evidence>
<dbReference type="InterPro" id="IPR011662">
    <property type="entry name" value="Secretin/TonB_short_N"/>
</dbReference>
<feature type="signal peptide" evidence="13">
    <location>
        <begin position="1"/>
        <end position="28"/>
    </location>
</feature>
<comment type="subcellular location">
    <subcellularLocation>
        <location evidence="1 11">Cell outer membrane</location>
        <topology evidence="1 11">Multi-pass membrane protein</topology>
    </subcellularLocation>
</comment>
<dbReference type="Proteomes" id="UP000229730">
    <property type="component" value="Unassembled WGS sequence"/>
</dbReference>
<dbReference type="Pfam" id="PF00593">
    <property type="entry name" value="TonB_dep_Rec_b-barrel"/>
    <property type="match status" value="1"/>
</dbReference>
<dbReference type="AlphaFoldDB" id="A0A2G4YR39"/>
<evidence type="ECO:0000256" key="12">
    <source>
        <dbReference type="RuleBase" id="RU003357"/>
    </source>
</evidence>
<evidence type="ECO:0000256" key="11">
    <source>
        <dbReference type="PROSITE-ProRule" id="PRU01360"/>
    </source>
</evidence>
<evidence type="ECO:0000256" key="2">
    <source>
        <dbReference type="ARBA" id="ARBA00022448"/>
    </source>
</evidence>
<keyword evidence="2 11" id="KW-0813">Transport</keyword>
<evidence type="ECO:0000256" key="4">
    <source>
        <dbReference type="ARBA" id="ARBA00022496"/>
    </source>
</evidence>
<keyword evidence="16" id="KW-1185">Reference proteome</keyword>
<dbReference type="InParanoid" id="A0A2G4YR39"/>
<dbReference type="PROSITE" id="PS52016">
    <property type="entry name" value="TONB_DEPENDENT_REC_3"/>
    <property type="match status" value="1"/>
</dbReference>
<dbReference type="PANTHER" id="PTHR32552">
    <property type="entry name" value="FERRICHROME IRON RECEPTOR-RELATED"/>
    <property type="match status" value="1"/>
</dbReference>
<evidence type="ECO:0000256" key="8">
    <source>
        <dbReference type="ARBA" id="ARBA00023077"/>
    </source>
</evidence>
<evidence type="ECO:0000313" key="15">
    <source>
        <dbReference type="EMBL" id="PHZ84757.1"/>
    </source>
</evidence>
<dbReference type="SMART" id="SM00965">
    <property type="entry name" value="STN"/>
    <property type="match status" value="1"/>
</dbReference>
<dbReference type="EMBL" id="PDEM01000023">
    <property type="protein sequence ID" value="PHZ84757.1"/>
    <property type="molecule type" value="Genomic_DNA"/>
</dbReference>
<keyword evidence="3 11" id="KW-1134">Transmembrane beta strand</keyword>
<reference evidence="15 16" key="1">
    <citation type="submission" date="2017-10" db="EMBL/GenBank/DDBJ databases">
        <title>Frigbacter circumglobatus gen. nov. sp. nov., isolated from sediment cultured in situ.</title>
        <authorList>
            <person name="Zhao Z."/>
        </authorList>
    </citation>
    <scope>NUCLEOTIDE SEQUENCE [LARGE SCALE GENOMIC DNA]</scope>
    <source>
        <strain evidence="15 16">ZYL</strain>
    </source>
</reference>
<keyword evidence="4" id="KW-0410">Iron transport</keyword>
<feature type="domain" description="Secretin/TonB short N-terminal" evidence="14">
    <location>
        <begin position="58"/>
        <end position="108"/>
    </location>
</feature>
<evidence type="ECO:0000256" key="5">
    <source>
        <dbReference type="ARBA" id="ARBA00022692"/>
    </source>
</evidence>
<comment type="caution">
    <text evidence="15">The sequence shown here is derived from an EMBL/GenBank/DDBJ whole genome shotgun (WGS) entry which is preliminary data.</text>
</comment>
<keyword evidence="5 11" id="KW-0812">Transmembrane</keyword>
<keyword evidence="8 12" id="KW-0798">TonB box</keyword>
<keyword evidence="6" id="KW-0408">Iron</keyword>
<gene>
    <name evidence="15" type="ORF">CRD36_10760</name>
</gene>
<dbReference type="Gene3D" id="2.40.170.20">
    <property type="entry name" value="TonB-dependent receptor, beta-barrel domain"/>
    <property type="match status" value="1"/>
</dbReference>
<evidence type="ECO:0000256" key="9">
    <source>
        <dbReference type="ARBA" id="ARBA00023136"/>
    </source>
</evidence>